<name>A0A1L7CSZ7_9CORY</name>
<reference evidence="4 5" key="1">
    <citation type="submission" date="2014-08" db="EMBL/GenBank/DDBJ databases">
        <title>Complete genome sequence of Corynebacterium frankenforstense ST18(T) (=DSM 45800(T)), isolated from raw cow milk.</title>
        <authorList>
            <person name="Ruckert C."/>
            <person name="Albersmeier A."/>
            <person name="Winkler A."/>
            <person name="Lipski A."/>
            <person name="Kalinowski J."/>
        </authorList>
    </citation>
    <scope>NUCLEOTIDE SEQUENCE [LARGE SCALE GENOMIC DNA]</scope>
    <source>
        <strain evidence="4 5">ST18</strain>
    </source>
</reference>
<dbReference type="RefSeq" id="WP_075663963.1">
    <property type="nucleotide sequence ID" value="NZ_CP009247.1"/>
</dbReference>
<feature type="region of interest" description="Disordered" evidence="1">
    <location>
        <begin position="24"/>
        <end position="78"/>
    </location>
</feature>
<evidence type="ECO:0000313" key="5">
    <source>
        <dbReference type="Proteomes" id="UP000185434"/>
    </source>
</evidence>
<proteinExistence type="predicted"/>
<protein>
    <recommendedName>
        <fullName evidence="3">GmrSD restriction endonucleases C-terminal domain-containing protein</fullName>
    </recommendedName>
</protein>
<dbReference type="EMBL" id="CP009247">
    <property type="protein sequence ID" value="APT88982.1"/>
    <property type="molecule type" value="Genomic_DNA"/>
</dbReference>
<evidence type="ECO:0000256" key="1">
    <source>
        <dbReference type="SAM" id="MobiDB-lite"/>
    </source>
</evidence>
<feature type="domain" description="GmrSD restriction endonucleases C-terminal" evidence="3">
    <location>
        <begin position="126"/>
        <end position="263"/>
    </location>
</feature>
<dbReference type="PANTHER" id="PTHR24094">
    <property type="entry name" value="SECRETED PROTEIN"/>
    <property type="match status" value="1"/>
</dbReference>
<dbReference type="Pfam" id="PF07510">
    <property type="entry name" value="GmrSD_C"/>
    <property type="match status" value="1"/>
</dbReference>
<evidence type="ECO:0000256" key="2">
    <source>
        <dbReference type="SAM" id="SignalP"/>
    </source>
</evidence>
<evidence type="ECO:0000313" key="4">
    <source>
        <dbReference type="EMBL" id="APT88982.1"/>
    </source>
</evidence>
<dbReference type="KEGG" id="cfk:CFRA_06655"/>
<dbReference type="AlphaFoldDB" id="A0A1L7CSZ7"/>
<dbReference type="InterPro" id="IPR011089">
    <property type="entry name" value="GmrSD_C"/>
</dbReference>
<accession>A0A1L7CSZ7</accession>
<dbReference type="OrthoDB" id="5196645at2"/>
<feature type="signal peptide" evidence="2">
    <location>
        <begin position="1"/>
        <end position="22"/>
    </location>
</feature>
<keyword evidence="2" id="KW-0732">Signal</keyword>
<evidence type="ECO:0000259" key="3">
    <source>
        <dbReference type="Pfam" id="PF07510"/>
    </source>
</evidence>
<organism evidence="4 5">
    <name type="scientific">Corynebacterium frankenforstense DSM 45800</name>
    <dbReference type="NCBI Taxonomy" id="1437875"/>
    <lineage>
        <taxon>Bacteria</taxon>
        <taxon>Bacillati</taxon>
        <taxon>Actinomycetota</taxon>
        <taxon>Actinomycetes</taxon>
        <taxon>Mycobacteriales</taxon>
        <taxon>Corynebacteriaceae</taxon>
        <taxon>Corynebacterium</taxon>
    </lineage>
</organism>
<feature type="chain" id="PRO_5038346169" description="GmrSD restriction endonucleases C-terminal domain-containing protein" evidence="2">
    <location>
        <begin position="23"/>
        <end position="277"/>
    </location>
</feature>
<dbReference type="STRING" id="1437875.CFRA_06655"/>
<feature type="compositionally biased region" description="Low complexity" evidence="1">
    <location>
        <begin position="39"/>
        <end position="60"/>
    </location>
</feature>
<dbReference type="PANTHER" id="PTHR24094:SF15">
    <property type="entry name" value="AMP-DEPENDENT SYNTHETASE_LIGASE DOMAIN-CONTAINING PROTEIN-RELATED"/>
    <property type="match status" value="1"/>
</dbReference>
<sequence length="277" mass="29594">MKKFLIALSAVFVLALAIAAKDAPPPGAEREVQTTAVKAPATQPTATETETPAGETSESGVAPGATQPPTPLPGTSASEVADDGAFALLAGLEVKGKAPRTGYEREAFGQRWSDDVTVEFGHNGCDTRNDILRRDLRELEVRPGTHGCVAQTGFLDEPYTGQVRRFDRGTDEASRIHIDHVVALANAWETGAQFWDGDTRRNFANDPRNLLAVDGPANQSKGAGDAATWQPPNKAFRCDYASRQVEVKAAYGLWVTPAEKAALERELGRCPSRAAAP</sequence>
<dbReference type="Proteomes" id="UP000185434">
    <property type="component" value="Chromosome"/>
</dbReference>
<keyword evidence="5" id="KW-1185">Reference proteome</keyword>
<gene>
    <name evidence="4" type="ORF">CFRA_06655</name>
</gene>